<protein>
    <submittedName>
        <fullName evidence="1">Uncharacterized protein</fullName>
    </submittedName>
</protein>
<dbReference type="AlphaFoldDB" id="A0A1M3SZA5"/>
<dbReference type="Proteomes" id="UP000184063">
    <property type="component" value="Unassembled WGS sequence"/>
</dbReference>
<accession>A0A1M3SZA5</accession>
<sequence>IALMKTGGEVKDRGRRIARCAEDVQLTRMRRDTVIYWMWRVFCPSDVSW</sequence>
<feature type="non-terminal residue" evidence="1">
    <location>
        <position position="1"/>
    </location>
</feature>
<evidence type="ECO:0000313" key="2">
    <source>
        <dbReference type="Proteomes" id="UP000184063"/>
    </source>
</evidence>
<name>A0A1M3SZA5_ASPLC</name>
<gene>
    <name evidence="1" type="ORF">ASPFODRAFT_54482</name>
</gene>
<evidence type="ECO:0000313" key="1">
    <source>
        <dbReference type="EMBL" id="OJZ79833.1"/>
    </source>
</evidence>
<dbReference type="EMBL" id="KV878270">
    <property type="protein sequence ID" value="OJZ79833.1"/>
    <property type="molecule type" value="Genomic_DNA"/>
</dbReference>
<reference evidence="2" key="1">
    <citation type="journal article" date="2017" name="Genome Biol.">
        <title>Comparative genomics reveals high biological diversity and specific adaptations in the industrially and medically important fungal genus Aspergillus.</title>
        <authorList>
            <person name="de Vries R.P."/>
            <person name="Riley R."/>
            <person name="Wiebenga A."/>
            <person name="Aguilar-Osorio G."/>
            <person name="Amillis S."/>
            <person name="Uchima C.A."/>
            <person name="Anderluh G."/>
            <person name="Asadollahi M."/>
            <person name="Askin M."/>
            <person name="Barry K."/>
            <person name="Battaglia E."/>
            <person name="Bayram O."/>
            <person name="Benocci T."/>
            <person name="Braus-Stromeyer S.A."/>
            <person name="Caldana C."/>
            <person name="Canovas D."/>
            <person name="Cerqueira G.C."/>
            <person name="Chen F."/>
            <person name="Chen W."/>
            <person name="Choi C."/>
            <person name="Clum A."/>
            <person name="Dos Santos R.A."/>
            <person name="Damasio A.R."/>
            <person name="Diallinas G."/>
            <person name="Emri T."/>
            <person name="Fekete E."/>
            <person name="Flipphi M."/>
            <person name="Freyberg S."/>
            <person name="Gallo A."/>
            <person name="Gournas C."/>
            <person name="Habgood R."/>
            <person name="Hainaut M."/>
            <person name="Harispe M.L."/>
            <person name="Henrissat B."/>
            <person name="Hilden K.S."/>
            <person name="Hope R."/>
            <person name="Hossain A."/>
            <person name="Karabika E."/>
            <person name="Karaffa L."/>
            <person name="Karanyi Z."/>
            <person name="Krasevec N."/>
            <person name="Kuo A."/>
            <person name="Kusch H."/>
            <person name="LaButti K."/>
            <person name="Lagendijk E.L."/>
            <person name="Lapidus A."/>
            <person name="Levasseur A."/>
            <person name="Lindquist E."/>
            <person name="Lipzen A."/>
            <person name="Logrieco A.F."/>
            <person name="MacCabe A."/>
            <person name="Maekelae M.R."/>
            <person name="Malavazi I."/>
            <person name="Melin P."/>
            <person name="Meyer V."/>
            <person name="Mielnichuk N."/>
            <person name="Miskei M."/>
            <person name="Molnar A.P."/>
            <person name="Mule G."/>
            <person name="Ngan C.Y."/>
            <person name="Orejas M."/>
            <person name="Orosz E."/>
            <person name="Ouedraogo J.P."/>
            <person name="Overkamp K.M."/>
            <person name="Park H.-S."/>
            <person name="Perrone G."/>
            <person name="Piumi F."/>
            <person name="Punt P.J."/>
            <person name="Ram A.F."/>
            <person name="Ramon A."/>
            <person name="Rauscher S."/>
            <person name="Record E."/>
            <person name="Riano-Pachon D.M."/>
            <person name="Robert V."/>
            <person name="Roehrig J."/>
            <person name="Ruller R."/>
            <person name="Salamov A."/>
            <person name="Salih N.S."/>
            <person name="Samson R.A."/>
            <person name="Sandor E."/>
            <person name="Sanguinetti M."/>
            <person name="Schuetze T."/>
            <person name="Sepcic K."/>
            <person name="Shelest E."/>
            <person name="Sherlock G."/>
            <person name="Sophianopoulou V."/>
            <person name="Squina F.M."/>
            <person name="Sun H."/>
            <person name="Susca A."/>
            <person name="Todd R.B."/>
            <person name="Tsang A."/>
            <person name="Unkles S.E."/>
            <person name="van de Wiele N."/>
            <person name="van Rossen-Uffink D."/>
            <person name="Oliveira J.V."/>
            <person name="Vesth T.C."/>
            <person name="Visser J."/>
            <person name="Yu J.-H."/>
            <person name="Zhou M."/>
            <person name="Andersen M.R."/>
            <person name="Archer D.B."/>
            <person name="Baker S.E."/>
            <person name="Benoit I."/>
            <person name="Brakhage A.A."/>
            <person name="Braus G.H."/>
            <person name="Fischer R."/>
            <person name="Frisvad J.C."/>
            <person name="Goldman G.H."/>
            <person name="Houbraken J."/>
            <person name="Oakley B."/>
            <person name="Pocsi I."/>
            <person name="Scazzocchio C."/>
            <person name="Seiboth B."/>
            <person name="vanKuyk P.A."/>
            <person name="Wortman J."/>
            <person name="Dyer P.S."/>
            <person name="Grigoriev I.V."/>
        </authorList>
    </citation>
    <scope>NUCLEOTIDE SEQUENCE [LARGE SCALE GENOMIC DNA]</scope>
    <source>
        <strain evidence="2">CBS 106.47</strain>
    </source>
</reference>
<dbReference type="VEuPathDB" id="FungiDB:ASPFODRAFT_54482"/>
<proteinExistence type="predicted"/>
<organism evidence="1 2">
    <name type="scientific">Aspergillus luchuensis (strain CBS 106.47)</name>
    <dbReference type="NCBI Taxonomy" id="1137211"/>
    <lineage>
        <taxon>Eukaryota</taxon>
        <taxon>Fungi</taxon>
        <taxon>Dikarya</taxon>
        <taxon>Ascomycota</taxon>
        <taxon>Pezizomycotina</taxon>
        <taxon>Eurotiomycetes</taxon>
        <taxon>Eurotiomycetidae</taxon>
        <taxon>Eurotiales</taxon>
        <taxon>Aspergillaceae</taxon>
        <taxon>Aspergillus</taxon>
        <taxon>Aspergillus subgen. Circumdati</taxon>
    </lineage>
</organism>